<evidence type="ECO:0000313" key="2">
    <source>
        <dbReference type="Proteomes" id="UP000503447"/>
    </source>
</evidence>
<organism evidence="1 2">
    <name type="scientific">Frigoriglobus tundricola</name>
    <dbReference type="NCBI Taxonomy" id="2774151"/>
    <lineage>
        <taxon>Bacteria</taxon>
        <taxon>Pseudomonadati</taxon>
        <taxon>Planctomycetota</taxon>
        <taxon>Planctomycetia</taxon>
        <taxon>Gemmatales</taxon>
        <taxon>Gemmataceae</taxon>
        <taxon>Frigoriglobus</taxon>
    </lineage>
</organism>
<sequence length="68" mass="7375">MSGMMANWRMPPAAPAPPFTPENRVALDVLVATELCAVIARCAALVQGERSENAPRSEPVVRFVRLIV</sequence>
<keyword evidence="2" id="KW-1185">Reference proteome</keyword>
<protein>
    <submittedName>
        <fullName evidence="1">Uncharacterized protein</fullName>
    </submittedName>
</protein>
<reference evidence="2" key="1">
    <citation type="submission" date="2020-05" db="EMBL/GenBank/DDBJ databases">
        <title>Frigoriglobus tundricola gen. nov., sp. nov., a psychrotolerant cellulolytic planctomycete of the family Gemmataceae with two divergent copies of 16S rRNA gene.</title>
        <authorList>
            <person name="Kulichevskaya I.S."/>
            <person name="Ivanova A.A."/>
            <person name="Naumoff D.G."/>
            <person name="Beletsky A.V."/>
            <person name="Rijpstra W.I.C."/>
            <person name="Sinninghe Damste J.S."/>
            <person name="Mardanov A.V."/>
            <person name="Ravin N.V."/>
            <person name="Dedysh S.N."/>
        </authorList>
    </citation>
    <scope>NUCLEOTIDE SEQUENCE [LARGE SCALE GENOMIC DNA]</scope>
    <source>
        <strain evidence="2">PL17</strain>
    </source>
</reference>
<dbReference type="AlphaFoldDB" id="A0A6M5YYP0"/>
<dbReference type="EMBL" id="CP053452">
    <property type="protein sequence ID" value="QJW99139.1"/>
    <property type="molecule type" value="Genomic_DNA"/>
</dbReference>
<dbReference type="KEGG" id="ftj:FTUN_6739"/>
<accession>A0A6M5YYP0</accession>
<name>A0A6M5YYP0_9BACT</name>
<dbReference type="Proteomes" id="UP000503447">
    <property type="component" value="Chromosome"/>
</dbReference>
<proteinExistence type="predicted"/>
<gene>
    <name evidence="1" type="ORF">FTUN_6739</name>
</gene>
<evidence type="ECO:0000313" key="1">
    <source>
        <dbReference type="EMBL" id="QJW99139.1"/>
    </source>
</evidence>